<organism evidence="2">
    <name type="scientific">Hydatigena taeniaeformis</name>
    <name type="common">Feline tapeworm</name>
    <name type="synonym">Taenia taeniaeformis</name>
    <dbReference type="NCBI Taxonomy" id="6205"/>
    <lineage>
        <taxon>Eukaryota</taxon>
        <taxon>Metazoa</taxon>
        <taxon>Spiralia</taxon>
        <taxon>Lophotrochozoa</taxon>
        <taxon>Platyhelminthes</taxon>
        <taxon>Cestoda</taxon>
        <taxon>Eucestoda</taxon>
        <taxon>Cyclophyllidea</taxon>
        <taxon>Taeniidae</taxon>
        <taxon>Hydatigera</taxon>
    </lineage>
</organism>
<keyword evidence="1" id="KW-0472">Membrane</keyword>
<feature type="transmembrane region" description="Helical" evidence="1">
    <location>
        <begin position="67"/>
        <end position="88"/>
    </location>
</feature>
<name>A0A0R3WQU7_HYDTA</name>
<keyword evidence="1" id="KW-1133">Transmembrane helix</keyword>
<sequence length="126" mass="14637">LAFLRLAHIVAPLIVFYISHGLSAGTSGLNGVGYMLGVIIRLLRLCSFPTPIQLFSEVKLIIQRSGLVIYMLFWMLYLFFGGVIPLTLCDHLLIRKEWYKRFGVGFKYLYFLVFKIFDAFWDFLML</sequence>
<reference evidence="2" key="1">
    <citation type="submission" date="2017-02" db="UniProtKB">
        <authorList>
            <consortium name="WormBaseParasite"/>
        </authorList>
    </citation>
    <scope>IDENTIFICATION</scope>
</reference>
<accession>A0A0R3WQU7</accession>
<keyword evidence="1" id="KW-0812">Transmembrane</keyword>
<dbReference type="WBParaSite" id="TTAC_0000313701-mRNA-1">
    <property type="protein sequence ID" value="TTAC_0000313701-mRNA-1"/>
    <property type="gene ID" value="TTAC_0000313701"/>
</dbReference>
<dbReference type="STRING" id="6205.A0A0R3WQU7"/>
<proteinExistence type="predicted"/>
<dbReference type="AlphaFoldDB" id="A0A0R3WQU7"/>
<feature type="transmembrane region" description="Helical" evidence="1">
    <location>
        <begin position="108"/>
        <end position="125"/>
    </location>
</feature>
<protein>
    <submittedName>
        <fullName evidence="2">Ion_trans domain-containing protein</fullName>
    </submittedName>
</protein>
<evidence type="ECO:0000256" key="1">
    <source>
        <dbReference type="SAM" id="Phobius"/>
    </source>
</evidence>
<evidence type="ECO:0000313" key="2">
    <source>
        <dbReference type="WBParaSite" id="TTAC_0000313701-mRNA-1"/>
    </source>
</evidence>